<feature type="non-terminal residue" evidence="1">
    <location>
        <position position="1"/>
    </location>
</feature>
<evidence type="ECO:0000313" key="2">
    <source>
        <dbReference type="Proteomes" id="UP000824469"/>
    </source>
</evidence>
<reference evidence="1 2" key="1">
    <citation type="journal article" date="2021" name="Nat. Plants">
        <title>The Taxus genome provides insights into paclitaxel biosynthesis.</title>
        <authorList>
            <person name="Xiong X."/>
            <person name="Gou J."/>
            <person name="Liao Q."/>
            <person name="Li Y."/>
            <person name="Zhou Q."/>
            <person name="Bi G."/>
            <person name="Li C."/>
            <person name="Du R."/>
            <person name="Wang X."/>
            <person name="Sun T."/>
            <person name="Guo L."/>
            <person name="Liang H."/>
            <person name="Lu P."/>
            <person name="Wu Y."/>
            <person name="Zhang Z."/>
            <person name="Ro D.K."/>
            <person name="Shang Y."/>
            <person name="Huang S."/>
            <person name="Yan J."/>
        </authorList>
    </citation>
    <scope>NUCLEOTIDE SEQUENCE [LARGE SCALE GENOMIC DNA]</scope>
    <source>
        <strain evidence="1">Ta-2019</strain>
    </source>
</reference>
<feature type="non-terminal residue" evidence="1">
    <location>
        <position position="71"/>
    </location>
</feature>
<organism evidence="1 2">
    <name type="scientific">Taxus chinensis</name>
    <name type="common">Chinese yew</name>
    <name type="synonym">Taxus wallichiana var. chinensis</name>
    <dbReference type="NCBI Taxonomy" id="29808"/>
    <lineage>
        <taxon>Eukaryota</taxon>
        <taxon>Viridiplantae</taxon>
        <taxon>Streptophyta</taxon>
        <taxon>Embryophyta</taxon>
        <taxon>Tracheophyta</taxon>
        <taxon>Spermatophyta</taxon>
        <taxon>Pinopsida</taxon>
        <taxon>Pinidae</taxon>
        <taxon>Conifers II</taxon>
        <taxon>Cupressales</taxon>
        <taxon>Taxaceae</taxon>
        <taxon>Taxus</taxon>
    </lineage>
</organism>
<proteinExistence type="predicted"/>
<dbReference type="EMBL" id="JAHRHJ020000009">
    <property type="protein sequence ID" value="KAH9302048.1"/>
    <property type="molecule type" value="Genomic_DNA"/>
</dbReference>
<dbReference type="Proteomes" id="UP000824469">
    <property type="component" value="Unassembled WGS sequence"/>
</dbReference>
<keyword evidence="2" id="KW-1185">Reference proteome</keyword>
<evidence type="ECO:0000313" key="1">
    <source>
        <dbReference type="EMBL" id="KAH9302048.1"/>
    </source>
</evidence>
<gene>
    <name evidence="1" type="ORF">KI387_013631</name>
</gene>
<sequence>TTMQSPRWFSTNPNSVFSFPPLSANNGKGCGGTWVDLWLGSSTLNFVDNAGRVEGHWVDDDASSATVHAPQ</sequence>
<comment type="caution">
    <text evidence="1">The sequence shown here is derived from an EMBL/GenBank/DDBJ whole genome shotgun (WGS) entry which is preliminary data.</text>
</comment>
<name>A0AA38FGT8_TAXCH</name>
<protein>
    <submittedName>
        <fullName evidence="1">Uncharacterized protein</fullName>
    </submittedName>
</protein>
<dbReference type="AlphaFoldDB" id="A0AA38FGT8"/>
<accession>A0AA38FGT8</accession>